<evidence type="ECO:0000256" key="1">
    <source>
        <dbReference type="ARBA" id="ARBA00006174"/>
    </source>
</evidence>
<dbReference type="Gene3D" id="1.10.4100.10">
    <property type="entry name" value="2-methylcitrate dehydratase PrpD"/>
    <property type="match status" value="1"/>
</dbReference>
<dbReference type="STRING" id="1280946.HY29_03690"/>
<dbReference type="AlphaFoldDB" id="A0A062U6F2"/>
<dbReference type="InterPro" id="IPR005656">
    <property type="entry name" value="MmgE_PrpD"/>
</dbReference>
<dbReference type="PANTHER" id="PTHR16943:SF8">
    <property type="entry name" value="2-METHYLCITRATE DEHYDRATASE"/>
    <property type="match status" value="1"/>
</dbReference>
<evidence type="ECO:0000313" key="6">
    <source>
        <dbReference type="Proteomes" id="UP000027037"/>
    </source>
</evidence>
<evidence type="ECO:0000313" key="5">
    <source>
        <dbReference type="EMBL" id="KCZ53333.1"/>
    </source>
</evidence>
<reference evidence="5 6" key="1">
    <citation type="journal article" date="2014" name="Antonie Van Leeuwenhoek">
        <title>Hyphomonas beringensis sp. nov. and Hyphomonas chukchiensis sp. nov., isolated from surface seawater of the Bering Sea and Chukchi Sea.</title>
        <authorList>
            <person name="Li C."/>
            <person name="Lai Q."/>
            <person name="Li G."/>
            <person name="Dong C."/>
            <person name="Wang J."/>
            <person name="Liao Y."/>
            <person name="Shao Z."/>
        </authorList>
    </citation>
    <scope>NUCLEOTIDE SEQUENCE [LARGE SCALE GENOMIC DNA]</scope>
    <source>
        <strain evidence="5 6">25B14_1</strain>
    </source>
</reference>
<dbReference type="OrthoDB" id="9795089at2"/>
<dbReference type="Gene3D" id="3.30.1330.120">
    <property type="entry name" value="2-methylcitrate dehydratase PrpD"/>
    <property type="match status" value="1"/>
</dbReference>
<dbReference type="PATRIC" id="fig|1280946.3.peg.2650"/>
<keyword evidence="6" id="KW-1185">Reference proteome</keyword>
<protein>
    <recommendedName>
        <fullName evidence="7">MmgE/PrpD family protein</fullName>
    </recommendedName>
</protein>
<dbReference type="Proteomes" id="UP000027037">
    <property type="component" value="Unassembled WGS sequence"/>
</dbReference>
<dbReference type="InterPro" id="IPR036148">
    <property type="entry name" value="MmgE/PrpD_sf"/>
</dbReference>
<keyword evidence="2" id="KW-0812">Transmembrane</keyword>
<dbReference type="InterPro" id="IPR045337">
    <property type="entry name" value="MmgE_PrpD_C"/>
</dbReference>
<dbReference type="InterPro" id="IPR042188">
    <property type="entry name" value="MmgE/PrpD_sf_2"/>
</dbReference>
<accession>A0A062U6F2</accession>
<comment type="caution">
    <text evidence="5">The sequence shown here is derived from an EMBL/GenBank/DDBJ whole genome shotgun (WGS) entry which is preliminary data.</text>
</comment>
<dbReference type="SUPFAM" id="SSF103378">
    <property type="entry name" value="2-methylcitrate dehydratase PrpD"/>
    <property type="match status" value="1"/>
</dbReference>
<dbReference type="eggNOG" id="COG2079">
    <property type="taxonomic scope" value="Bacteria"/>
</dbReference>
<dbReference type="EMBL" id="AWFF01000054">
    <property type="protein sequence ID" value="KCZ53333.1"/>
    <property type="molecule type" value="Genomic_DNA"/>
</dbReference>
<evidence type="ECO:0000259" key="4">
    <source>
        <dbReference type="Pfam" id="PF19305"/>
    </source>
</evidence>
<keyword evidence="2" id="KW-0472">Membrane</keyword>
<gene>
    <name evidence="5" type="ORF">HY29_03690</name>
</gene>
<organism evidence="5 6">
    <name type="scientific">Hyphomonas beringensis</name>
    <dbReference type="NCBI Taxonomy" id="1280946"/>
    <lineage>
        <taxon>Bacteria</taxon>
        <taxon>Pseudomonadati</taxon>
        <taxon>Pseudomonadota</taxon>
        <taxon>Alphaproteobacteria</taxon>
        <taxon>Hyphomonadales</taxon>
        <taxon>Hyphomonadaceae</taxon>
        <taxon>Hyphomonas</taxon>
    </lineage>
</organism>
<dbReference type="Pfam" id="PF03972">
    <property type="entry name" value="MmgE_PrpD_N"/>
    <property type="match status" value="1"/>
</dbReference>
<feature type="transmembrane region" description="Helical" evidence="2">
    <location>
        <begin position="127"/>
        <end position="145"/>
    </location>
</feature>
<dbReference type="Pfam" id="PF19305">
    <property type="entry name" value="MmgE_PrpD_C"/>
    <property type="match status" value="1"/>
</dbReference>
<dbReference type="RefSeq" id="WP_034797699.1">
    <property type="nucleotide sequence ID" value="NZ_AWFF01000054.1"/>
</dbReference>
<dbReference type="InterPro" id="IPR042183">
    <property type="entry name" value="MmgE/PrpD_sf_1"/>
</dbReference>
<feature type="domain" description="MmgE/PrpD N-terminal" evidence="3">
    <location>
        <begin position="15"/>
        <end position="246"/>
    </location>
</feature>
<comment type="similarity">
    <text evidence="1">Belongs to the PrpD family.</text>
</comment>
<sequence>MASNIDLIVKHGLHTQFGDIPVDVVEKVKTFLLDSFGVGIAGASASITSIVRSCVGGWGVGYDAHTWGRGASLQSAANAAFVNAFQIHCQEYDCVHEPAVVHPMAVILAAVMAEIEASKKSVNGKDLIVAIVIAVDLAAGLGVAVSSPIRFFRPANAGLFGAVLAISRLRSFSPIETKSALGHALAFCSGTMQAHVEGLPSLALQVANGARSAVMAADLASAGIQGAQDSLDGPYGYLTLFEEEADLGPVVQTFQKVWRIAEVSHKPFPTGRAAHGGIVLIQKLMQQGVTAENLETLKLVAPPIIHRLVGRPIQNDMSVSYARLCFQYLGAVTLKKGKVGLDDYSRPALSDAETFALAKRISVIDDGTPNPAAFTPQVAEAVLTDGQLINADISSLYGSPASPLDRQACLLKFKTCLKFGIGEETAESVAAKLIERISNLETVKDTSQLSRLAAGKDI</sequence>
<proteinExistence type="inferred from homology"/>
<dbReference type="InterPro" id="IPR045336">
    <property type="entry name" value="MmgE_PrpD_N"/>
</dbReference>
<evidence type="ECO:0000256" key="2">
    <source>
        <dbReference type="SAM" id="Phobius"/>
    </source>
</evidence>
<name>A0A062U6F2_9PROT</name>
<evidence type="ECO:0008006" key="7">
    <source>
        <dbReference type="Google" id="ProtNLM"/>
    </source>
</evidence>
<dbReference type="PANTHER" id="PTHR16943">
    <property type="entry name" value="2-METHYLCITRATE DEHYDRATASE-RELATED"/>
    <property type="match status" value="1"/>
</dbReference>
<dbReference type="GO" id="GO:0016829">
    <property type="term" value="F:lyase activity"/>
    <property type="evidence" value="ECO:0007669"/>
    <property type="project" value="InterPro"/>
</dbReference>
<evidence type="ECO:0000259" key="3">
    <source>
        <dbReference type="Pfam" id="PF03972"/>
    </source>
</evidence>
<keyword evidence="2" id="KW-1133">Transmembrane helix</keyword>
<feature type="domain" description="MmgE/PrpD C-terminal" evidence="4">
    <location>
        <begin position="268"/>
        <end position="427"/>
    </location>
</feature>